<comment type="subcellular location">
    <subcellularLocation>
        <location evidence="1">Cell membrane</location>
        <topology evidence="1">Multi-pass membrane protein</topology>
    </subcellularLocation>
</comment>
<evidence type="ECO:0000256" key="4">
    <source>
        <dbReference type="ARBA" id="ARBA00022989"/>
    </source>
</evidence>
<feature type="transmembrane region" description="Helical" evidence="6">
    <location>
        <begin position="324"/>
        <end position="345"/>
    </location>
</feature>
<feature type="transmembrane region" description="Helical" evidence="6">
    <location>
        <begin position="256"/>
        <end position="276"/>
    </location>
</feature>
<sequence>MPAPAPPGRRSLLTGVPVKRLAGFMGLPLISAAAPFLVLPVLLRYVGTEAWAGIAIGQSIGAGVSTLVLLGWPVVGPSAVAAAPGRGRALYTRSLISRLTVFVVAAPCGVALAVLLSPDGVRTATGLMALAMSMLGLSATWFFVGSGRPGSIARYETVPRVAATALAALLVSLHPLAWLYPAVLLLTSTVLTVVVSARYWERTRLTPLRTTGRVVRDQWAAVGVSVQAAVNTSLPLTILAAVAPRTVAAFAALDRITKFAVFALGPVGLAFQGWVAEPSESPARRRRTALVVTATAGLLLAGGFLLAAPPLLEVLFAGRIEVPGIAIVFAAVSIVCVALGTTLGFHHLVPLGMSTWLALSTAISMVVVTVSMVVLPPLQGVTGAALAIMLAEVSVVITQTLALVLRRSGRPVELPVG</sequence>
<feature type="transmembrane region" description="Helical" evidence="6">
    <location>
        <begin position="157"/>
        <end position="173"/>
    </location>
</feature>
<protein>
    <submittedName>
        <fullName evidence="7">Membrane protein involved in the export of O-antigen and teichoic acid</fullName>
    </submittedName>
</protein>
<proteinExistence type="predicted"/>
<feature type="transmembrane region" description="Helical" evidence="6">
    <location>
        <begin position="123"/>
        <end position="145"/>
    </location>
</feature>
<evidence type="ECO:0000256" key="2">
    <source>
        <dbReference type="ARBA" id="ARBA00022475"/>
    </source>
</evidence>
<feature type="transmembrane region" description="Helical" evidence="6">
    <location>
        <begin position="21"/>
        <end position="45"/>
    </location>
</feature>
<feature type="transmembrane region" description="Helical" evidence="6">
    <location>
        <begin position="221"/>
        <end position="244"/>
    </location>
</feature>
<dbReference type="PANTHER" id="PTHR30250:SF11">
    <property type="entry name" value="O-ANTIGEN TRANSPORTER-RELATED"/>
    <property type="match status" value="1"/>
</dbReference>
<dbReference type="AlphaFoldDB" id="A0A285V0P7"/>
<feature type="transmembrane region" description="Helical" evidence="6">
    <location>
        <begin position="357"/>
        <end position="378"/>
    </location>
</feature>
<feature type="transmembrane region" description="Helical" evidence="6">
    <location>
        <begin position="288"/>
        <end position="312"/>
    </location>
</feature>
<evidence type="ECO:0000256" key="3">
    <source>
        <dbReference type="ARBA" id="ARBA00022692"/>
    </source>
</evidence>
<dbReference type="GO" id="GO:0005886">
    <property type="term" value="C:plasma membrane"/>
    <property type="evidence" value="ECO:0007669"/>
    <property type="project" value="UniProtKB-SubCell"/>
</dbReference>
<accession>A0A285V0P7</accession>
<feature type="transmembrane region" description="Helical" evidence="6">
    <location>
        <begin position="51"/>
        <end position="75"/>
    </location>
</feature>
<evidence type="ECO:0000256" key="6">
    <source>
        <dbReference type="SAM" id="Phobius"/>
    </source>
</evidence>
<feature type="transmembrane region" description="Helical" evidence="6">
    <location>
        <begin position="179"/>
        <end position="200"/>
    </location>
</feature>
<dbReference type="EMBL" id="OBQI01000001">
    <property type="protein sequence ID" value="SOC47735.1"/>
    <property type="molecule type" value="Genomic_DNA"/>
</dbReference>
<dbReference type="RefSeq" id="WP_097193826.1">
    <property type="nucleotide sequence ID" value="NZ_OBQI01000001.1"/>
</dbReference>
<name>A0A285V0P7_9ACTN</name>
<evidence type="ECO:0000313" key="7">
    <source>
        <dbReference type="EMBL" id="SOC47735.1"/>
    </source>
</evidence>
<keyword evidence="2" id="KW-1003">Cell membrane</keyword>
<reference evidence="8" key="1">
    <citation type="submission" date="2017-08" db="EMBL/GenBank/DDBJ databases">
        <authorList>
            <person name="Varghese N."/>
            <person name="Submissions S."/>
        </authorList>
    </citation>
    <scope>NUCLEOTIDE SEQUENCE [LARGE SCALE GENOMIC DNA]</scope>
    <source>
        <strain evidence="8">DSM 4725</strain>
    </source>
</reference>
<gene>
    <name evidence="7" type="ORF">SAMN05660748_0992</name>
</gene>
<keyword evidence="3 6" id="KW-0812">Transmembrane</keyword>
<organism evidence="7 8">
    <name type="scientific">Blastococcus aggregatus</name>
    <dbReference type="NCBI Taxonomy" id="38502"/>
    <lineage>
        <taxon>Bacteria</taxon>
        <taxon>Bacillati</taxon>
        <taxon>Actinomycetota</taxon>
        <taxon>Actinomycetes</taxon>
        <taxon>Geodermatophilales</taxon>
        <taxon>Geodermatophilaceae</taxon>
        <taxon>Blastococcus</taxon>
    </lineage>
</organism>
<evidence type="ECO:0000256" key="5">
    <source>
        <dbReference type="ARBA" id="ARBA00023136"/>
    </source>
</evidence>
<dbReference type="PANTHER" id="PTHR30250">
    <property type="entry name" value="PST FAMILY PREDICTED COLANIC ACID TRANSPORTER"/>
    <property type="match status" value="1"/>
</dbReference>
<dbReference type="InterPro" id="IPR050833">
    <property type="entry name" value="Poly_Biosynth_Transport"/>
</dbReference>
<dbReference type="Proteomes" id="UP000219435">
    <property type="component" value="Unassembled WGS sequence"/>
</dbReference>
<keyword evidence="4 6" id="KW-1133">Transmembrane helix</keyword>
<keyword evidence="8" id="KW-1185">Reference proteome</keyword>
<evidence type="ECO:0000256" key="1">
    <source>
        <dbReference type="ARBA" id="ARBA00004651"/>
    </source>
</evidence>
<feature type="transmembrane region" description="Helical" evidence="6">
    <location>
        <begin position="95"/>
        <end position="117"/>
    </location>
</feature>
<keyword evidence="5 6" id="KW-0472">Membrane</keyword>
<dbReference type="OrthoDB" id="4826415at2"/>
<feature type="transmembrane region" description="Helical" evidence="6">
    <location>
        <begin position="384"/>
        <end position="405"/>
    </location>
</feature>
<evidence type="ECO:0000313" key="8">
    <source>
        <dbReference type="Proteomes" id="UP000219435"/>
    </source>
</evidence>